<dbReference type="InterPro" id="IPR050250">
    <property type="entry name" value="Macrolide_Exporter_MacB"/>
</dbReference>
<comment type="caution">
    <text evidence="9">The sequence shown here is derived from an EMBL/GenBank/DDBJ whole genome shotgun (WGS) entry which is preliminary data.</text>
</comment>
<dbReference type="AlphaFoldDB" id="A0A2Y9BH69"/>
<reference evidence="9 10" key="1">
    <citation type="submission" date="2018-05" db="EMBL/GenBank/DDBJ databases">
        <title>The Hungate 1000. A catalogue of reference genomes from the rumen microbiome.</title>
        <authorList>
            <person name="Kelly W."/>
        </authorList>
    </citation>
    <scope>NUCLEOTIDE SEQUENCE [LARGE SCALE GENOMIC DNA]</scope>
    <source>
        <strain evidence="9 10">NLAE-zl-C242</strain>
    </source>
</reference>
<gene>
    <name evidence="9" type="ORF">A8806_105221</name>
</gene>
<dbReference type="InterPro" id="IPR003838">
    <property type="entry name" value="ABC3_permease_C"/>
</dbReference>
<dbReference type="EMBL" id="QGDL01000005">
    <property type="protein sequence ID" value="PWJ29918.1"/>
    <property type="molecule type" value="Genomic_DNA"/>
</dbReference>
<keyword evidence="2" id="KW-1003">Cell membrane</keyword>
<sequence>MLENNNSRIVTRMAVRSIKSGRQKNLIMAAAITLSTFMLFCILTVGSTYFKMQRLQNIRMNGADYDAFIYGGFTEEQKEICEKNPYIQTVGVQGMAGWTVSTDTDDTLNTVMLWSDGAQWDVLSKPAVIWQKGEYPLKENEVMATAAALKDCGLEDAGVGDTFTLTYGDKQGEHTAEFTISGLLKTYKNEKIFYVSKPFLDKSGFSLDDYGRGFLYMKFKYPVVPERVFRELENSLNLGEQQYLLIEPAAQSSVQILAGLAGLVLITCFSAYLLIYNILYISVSSNVRHYGLLQTVGMTGRQIYQMVLRQMFMVGACGIAGGILLGMLTSFLLIPEAVKVLGIQKEEISIAFHPAVFLLSILIAGGTIYLGSRKPAKKATEVSPVEALGYRGDFGKRNSHGTRKGRLVWRLAWDQVTKDKKKTMIVLLSLAASLSVFLCLTTLIESQGPRTIVSNYMDADMVLINDTIKKDDKNDWKQLMDEAFQVKIKEGGRIKESHQVLIDQIVVPWEPEFVDTWMKAFYVKWMEESYADIETEFKQNPEKFSSYIIGIDEAAFTYLNSTLETPIDEQSFKEGKSCILYRDSLNLKEADYQEENIACYLYGGDGESHSFQIGGLTDDSYYRRGGITPTIIVSDAYLNRISDAPYVFKTSIQYEQEYDTAAEADVKNAIDTSAYPKDFSYESKIEEMKSVSKAQGNMMGIGIGIAFILALIGILNYVNTVTGNIHNRQMELAIMESVGMTEKQVKSVLIREGILFAGGSLALTATLGLFITYLLYQSMNYMQVTFAIPVLPSACMILFILCVCVAVPLTVYRVVTGKKAIVERIKTNE</sequence>
<comment type="similarity">
    <text evidence="6">Belongs to the ABC-4 integral membrane protein family.</text>
</comment>
<evidence type="ECO:0000256" key="5">
    <source>
        <dbReference type="ARBA" id="ARBA00023136"/>
    </source>
</evidence>
<keyword evidence="5 7" id="KW-0472">Membrane</keyword>
<keyword evidence="10" id="KW-1185">Reference proteome</keyword>
<name>A0A2Y9BH69_9FIRM</name>
<evidence type="ECO:0000256" key="3">
    <source>
        <dbReference type="ARBA" id="ARBA00022692"/>
    </source>
</evidence>
<feature type="transmembrane region" description="Helical" evidence="7">
    <location>
        <begin position="753"/>
        <end position="776"/>
    </location>
</feature>
<feature type="transmembrane region" description="Helical" evidence="7">
    <location>
        <begin position="311"/>
        <end position="334"/>
    </location>
</feature>
<dbReference type="Pfam" id="PF02687">
    <property type="entry name" value="FtsX"/>
    <property type="match status" value="2"/>
</dbReference>
<dbReference type="GO" id="GO:0022857">
    <property type="term" value="F:transmembrane transporter activity"/>
    <property type="evidence" value="ECO:0007669"/>
    <property type="project" value="TreeGrafter"/>
</dbReference>
<evidence type="ECO:0000313" key="9">
    <source>
        <dbReference type="EMBL" id="PWJ29918.1"/>
    </source>
</evidence>
<dbReference type="PANTHER" id="PTHR30572">
    <property type="entry name" value="MEMBRANE COMPONENT OF TRANSPORTER-RELATED"/>
    <property type="match status" value="1"/>
</dbReference>
<accession>A0A2Y9BH69</accession>
<keyword evidence="4 7" id="KW-1133">Transmembrane helix</keyword>
<evidence type="ECO:0000259" key="8">
    <source>
        <dbReference type="Pfam" id="PF02687"/>
    </source>
</evidence>
<evidence type="ECO:0000256" key="2">
    <source>
        <dbReference type="ARBA" id="ARBA00022475"/>
    </source>
</evidence>
<evidence type="ECO:0000256" key="4">
    <source>
        <dbReference type="ARBA" id="ARBA00022989"/>
    </source>
</evidence>
<dbReference type="GO" id="GO:0005886">
    <property type="term" value="C:plasma membrane"/>
    <property type="evidence" value="ECO:0007669"/>
    <property type="project" value="UniProtKB-SubCell"/>
</dbReference>
<feature type="transmembrane region" description="Helical" evidence="7">
    <location>
        <begin position="350"/>
        <end position="370"/>
    </location>
</feature>
<feature type="domain" description="ABC3 transporter permease C-terminal" evidence="8">
    <location>
        <begin position="264"/>
        <end position="379"/>
    </location>
</feature>
<evidence type="ECO:0000313" key="10">
    <source>
        <dbReference type="Proteomes" id="UP000245845"/>
    </source>
</evidence>
<evidence type="ECO:0000256" key="6">
    <source>
        <dbReference type="ARBA" id="ARBA00038076"/>
    </source>
</evidence>
<feature type="domain" description="ABC3 transporter permease C-terminal" evidence="8">
    <location>
        <begin position="704"/>
        <end position="814"/>
    </location>
</feature>
<keyword evidence="3 7" id="KW-0812">Transmembrane</keyword>
<evidence type="ECO:0000256" key="7">
    <source>
        <dbReference type="SAM" id="Phobius"/>
    </source>
</evidence>
<feature type="transmembrane region" description="Helical" evidence="7">
    <location>
        <begin position="256"/>
        <end position="279"/>
    </location>
</feature>
<proteinExistence type="inferred from homology"/>
<feature type="transmembrane region" description="Helical" evidence="7">
    <location>
        <begin position="26"/>
        <end position="50"/>
    </location>
</feature>
<feature type="transmembrane region" description="Helical" evidence="7">
    <location>
        <begin position="425"/>
        <end position="444"/>
    </location>
</feature>
<feature type="transmembrane region" description="Helical" evidence="7">
    <location>
        <begin position="698"/>
        <end position="718"/>
    </location>
</feature>
<feature type="transmembrane region" description="Helical" evidence="7">
    <location>
        <begin position="796"/>
        <end position="815"/>
    </location>
</feature>
<protein>
    <submittedName>
        <fullName evidence="9">Putative ABC transport system permease protein</fullName>
    </submittedName>
</protein>
<comment type="subcellular location">
    <subcellularLocation>
        <location evidence="1">Cell membrane</location>
        <topology evidence="1">Multi-pass membrane protein</topology>
    </subcellularLocation>
</comment>
<dbReference type="RefSeq" id="WP_109731047.1">
    <property type="nucleotide sequence ID" value="NZ_BAAACK010000018.1"/>
</dbReference>
<dbReference type="PANTHER" id="PTHR30572:SF4">
    <property type="entry name" value="ABC TRANSPORTER PERMEASE YTRF"/>
    <property type="match status" value="1"/>
</dbReference>
<organism evidence="9 10">
    <name type="scientific">Faecalicatena orotica</name>
    <dbReference type="NCBI Taxonomy" id="1544"/>
    <lineage>
        <taxon>Bacteria</taxon>
        <taxon>Bacillati</taxon>
        <taxon>Bacillota</taxon>
        <taxon>Clostridia</taxon>
        <taxon>Lachnospirales</taxon>
        <taxon>Lachnospiraceae</taxon>
        <taxon>Faecalicatena</taxon>
    </lineage>
</organism>
<dbReference type="OrthoDB" id="1694171at2"/>
<dbReference type="Proteomes" id="UP000245845">
    <property type="component" value="Unassembled WGS sequence"/>
</dbReference>
<evidence type="ECO:0000256" key="1">
    <source>
        <dbReference type="ARBA" id="ARBA00004651"/>
    </source>
</evidence>